<dbReference type="OrthoDB" id="1874341at2759"/>
<proteinExistence type="inferred from homology"/>
<dbReference type="CTD" id="42389"/>
<accession>A0A6P3XIU4</accession>
<dbReference type="RefSeq" id="XP_014478386.1">
    <property type="nucleotide sequence ID" value="XM_014622900.1"/>
</dbReference>
<comment type="similarity">
    <text evidence="1">Belongs to the MDM20/NAA25 family.</text>
</comment>
<dbReference type="PANTHER" id="PTHR22767">
    <property type="entry name" value="N-TERMINAL ACETYLTRANSFERASE-RELATED"/>
    <property type="match status" value="1"/>
</dbReference>
<sequence length="908" mass="104160">MASRSHVDNTVNERRLRPIYDWLDNGNNKKALQEADKVLRKQPGNQCARVLKALALLRLGKQDECQVIMDKVQSEIPCEDSTLQAMSICYRETLQPDKISEVYEAAAKADPHNEELLTHLFMSYVRLGDYKKQQQTALALYKVKPKNPYYFWAVMSIVMQATHSDEKLAKGVTLPLAERMVLKLVKEGKMEAEQEVQLYLMILELQDKHEEILNVLSSPLASYLSYVPQRRATLLLKLERFPEAAEAYQELIRKNTDNWAFYQNYLSMALKFQQPTECLDFFNDIINMSENKIRAPYLARLELLKRTCTGEDDAQYSLQSVNLMHQHFSQFGEKGCVVSDLQLYLNILTPKGKMELLERIEKDVGVAPDKFPTTVQQIQRHIHLEQLRRICGFHHPPLADRNKQEELIKRLCDLYEKANELCPVQERLPTDFCPADSYILLASHLLHQLWVDTNDSSFLYRAISLLERCLLSSPANFHVKILLVRIYLEVGLVVAADRAFTLLDVKHLQLDSLGHLHVPLLAPLGDLTLASTTLDHTAKFFIANYKDSADHLTFAYKYGSFVKIQEFVELRERLENSFHFATTTVDKMLLDLCWCDSTSSFFSNLNSMHIQPNKDSVRWDSLRDNRNLEVVYGWEPCNQSEGDPRMREETRLSMLRLLGARSLMLRILVASAEPDSSILFSQLSAELKQLDDEHIPHILQKFDADGKQNRPCNILVPLDAVERLREAHYSEQLRTVARLAKSLSHSPCPDSDCIQMLRRSSCLQTLPIPERDTPVSFMNFLLRATTCGESLAIISAICSSACAMQSKPRTRQKKNKKKCNKNIESDVIDETNESKTWREVATLLSERIRDLDAVLTEFEKYELHTGLDENDDVCANIAKRGQASLRQSSRALKSRAQLTLRFLSNLKS</sequence>
<evidence type="ECO:0000256" key="3">
    <source>
        <dbReference type="ARBA" id="ARBA00029872"/>
    </source>
</evidence>
<keyword evidence="2" id="KW-0802">TPR repeat</keyword>
<dbReference type="GeneID" id="106746358"/>
<keyword evidence="4" id="KW-1185">Reference proteome</keyword>
<evidence type="ECO:0000313" key="4">
    <source>
        <dbReference type="Proteomes" id="UP000515204"/>
    </source>
</evidence>
<protein>
    <recommendedName>
        <fullName evidence="3">N-terminal acetyltransferase B complex subunit MDM20 homolog</fullName>
    </recommendedName>
</protein>
<evidence type="ECO:0000256" key="2">
    <source>
        <dbReference type="ARBA" id="ARBA00022803"/>
    </source>
</evidence>
<dbReference type="KEGG" id="dqu:106746358"/>
<dbReference type="Pfam" id="PF09797">
    <property type="entry name" value="NatB_MDM20"/>
    <property type="match status" value="1"/>
</dbReference>
<gene>
    <name evidence="5" type="primary">LOC106746358</name>
</gene>
<dbReference type="InterPro" id="IPR019183">
    <property type="entry name" value="NAA25_NatB_aux_su"/>
</dbReference>
<dbReference type="Gene3D" id="1.25.40.1040">
    <property type="match status" value="1"/>
</dbReference>
<organism evidence="4 5">
    <name type="scientific">Dinoponera quadriceps</name>
    <name type="common">South American ant</name>
    <dbReference type="NCBI Taxonomy" id="609295"/>
    <lineage>
        <taxon>Eukaryota</taxon>
        <taxon>Metazoa</taxon>
        <taxon>Ecdysozoa</taxon>
        <taxon>Arthropoda</taxon>
        <taxon>Hexapoda</taxon>
        <taxon>Insecta</taxon>
        <taxon>Pterygota</taxon>
        <taxon>Neoptera</taxon>
        <taxon>Endopterygota</taxon>
        <taxon>Hymenoptera</taxon>
        <taxon>Apocrita</taxon>
        <taxon>Aculeata</taxon>
        <taxon>Formicoidea</taxon>
        <taxon>Formicidae</taxon>
        <taxon>Ponerinae</taxon>
        <taxon>Ponerini</taxon>
        <taxon>Dinoponera</taxon>
    </lineage>
</organism>
<evidence type="ECO:0000313" key="5">
    <source>
        <dbReference type="RefSeq" id="XP_014478386.1"/>
    </source>
</evidence>
<dbReference type="Proteomes" id="UP000515204">
    <property type="component" value="Unplaced"/>
</dbReference>
<evidence type="ECO:0000256" key="1">
    <source>
        <dbReference type="ARBA" id="ARBA00006298"/>
    </source>
</evidence>
<dbReference type="SUPFAM" id="SSF48452">
    <property type="entry name" value="TPR-like"/>
    <property type="match status" value="2"/>
</dbReference>
<dbReference type="AlphaFoldDB" id="A0A6P3XIU4"/>
<reference evidence="5" key="1">
    <citation type="submission" date="2025-08" db="UniProtKB">
        <authorList>
            <consortium name="RefSeq"/>
        </authorList>
    </citation>
    <scope>IDENTIFICATION</scope>
</reference>
<dbReference type="GO" id="GO:0031416">
    <property type="term" value="C:NatB complex"/>
    <property type="evidence" value="ECO:0007669"/>
    <property type="project" value="TreeGrafter"/>
</dbReference>
<name>A0A6P3XIU4_DINQU</name>
<dbReference type="PANTHER" id="PTHR22767:SF3">
    <property type="entry name" value="N-ALPHA-ACETYLTRANSFERASE 25, NATB AUXILIARY SUBUNIT"/>
    <property type="match status" value="1"/>
</dbReference>
<dbReference type="InterPro" id="IPR011990">
    <property type="entry name" value="TPR-like_helical_dom_sf"/>
</dbReference>